<proteinExistence type="predicted"/>
<dbReference type="InParanoid" id="E9HBH5"/>
<feature type="compositionally biased region" description="Polar residues" evidence="1">
    <location>
        <begin position="80"/>
        <end position="89"/>
    </location>
</feature>
<dbReference type="HOGENOM" id="CLU_2006198_0_0_1"/>
<dbReference type="KEGG" id="dpx:DAPPUDRAFT_256496"/>
<reference evidence="2 3" key="1">
    <citation type="journal article" date="2011" name="Science">
        <title>The ecoresponsive genome of Daphnia pulex.</title>
        <authorList>
            <person name="Colbourne J.K."/>
            <person name="Pfrender M.E."/>
            <person name="Gilbert D."/>
            <person name="Thomas W.K."/>
            <person name="Tucker A."/>
            <person name="Oakley T.H."/>
            <person name="Tokishita S."/>
            <person name="Aerts A."/>
            <person name="Arnold G.J."/>
            <person name="Basu M.K."/>
            <person name="Bauer D.J."/>
            <person name="Caceres C.E."/>
            <person name="Carmel L."/>
            <person name="Casola C."/>
            <person name="Choi J.H."/>
            <person name="Detter J.C."/>
            <person name="Dong Q."/>
            <person name="Dusheyko S."/>
            <person name="Eads B.D."/>
            <person name="Frohlich T."/>
            <person name="Geiler-Samerotte K.A."/>
            <person name="Gerlach D."/>
            <person name="Hatcher P."/>
            <person name="Jogdeo S."/>
            <person name="Krijgsveld J."/>
            <person name="Kriventseva E.V."/>
            <person name="Kultz D."/>
            <person name="Laforsch C."/>
            <person name="Lindquist E."/>
            <person name="Lopez J."/>
            <person name="Manak J.R."/>
            <person name="Muller J."/>
            <person name="Pangilinan J."/>
            <person name="Patwardhan R.P."/>
            <person name="Pitluck S."/>
            <person name="Pritham E.J."/>
            <person name="Rechtsteiner A."/>
            <person name="Rho M."/>
            <person name="Rogozin I.B."/>
            <person name="Sakarya O."/>
            <person name="Salamov A."/>
            <person name="Schaack S."/>
            <person name="Shapiro H."/>
            <person name="Shiga Y."/>
            <person name="Skalitzky C."/>
            <person name="Smith Z."/>
            <person name="Souvorov A."/>
            <person name="Sung W."/>
            <person name="Tang Z."/>
            <person name="Tsuchiya D."/>
            <person name="Tu H."/>
            <person name="Vos H."/>
            <person name="Wang M."/>
            <person name="Wolf Y.I."/>
            <person name="Yamagata H."/>
            <person name="Yamada T."/>
            <person name="Ye Y."/>
            <person name="Shaw J.R."/>
            <person name="Andrews J."/>
            <person name="Crease T.J."/>
            <person name="Tang H."/>
            <person name="Lucas S.M."/>
            <person name="Robertson H.M."/>
            <person name="Bork P."/>
            <person name="Koonin E.V."/>
            <person name="Zdobnov E.M."/>
            <person name="Grigoriev I.V."/>
            <person name="Lynch M."/>
            <person name="Boore J.L."/>
        </authorList>
    </citation>
    <scope>NUCLEOTIDE SEQUENCE [LARGE SCALE GENOMIC DNA]</scope>
</reference>
<evidence type="ECO:0000313" key="3">
    <source>
        <dbReference type="Proteomes" id="UP000000305"/>
    </source>
</evidence>
<accession>E9HBH5</accession>
<feature type="region of interest" description="Disordered" evidence="1">
    <location>
        <begin position="57"/>
        <end position="90"/>
    </location>
</feature>
<dbReference type="EMBL" id="GL732616">
    <property type="protein sequence ID" value="EFX70843.1"/>
    <property type="molecule type" value="Genomic_DNA"/>
</dbReference>
<dbReference type="Proteomes" id="UP000000305">
    <property type="component" value="Unassembled WGS sequence"/>
</dbReference>
<gene>
    <name evidence="2" type="ORF">DAPPUDRAFT_256496</name>
</gene>
<dbReference type="OrthoDB" id="6359197at2759"/>
<evidence type="ECO:0000256" key="1">
    <source>
        <dbReference type="SAM" id="MobiDB-lite"/>
    </source>
</evidence>
<keyword evidence="3" id="KW-1185">Reference proteome</keyword>
<name>E9HBH5_DAPPU</name>
<sequence length="124" mass="13330">MDDRCLLTELEVHQGICIPTIQSDRALHPEDAPRSGPVDASLPVLAQPTLVSVALGDDSRCTEDPSVPRGPAVGCERGSPPTTDNQRSVPNRMEIIRSRFRNEGIQGQAINLILASNRPATHTG</sequence>
<dbReference type="AlphaFoldDB" id="E9HBH5"/>
<evidence type="ECO:0000313" key="2">
    <source>
        <dbReference type="EMBL" id="EFX70843.1"/>
    </source>
</evidence>
<organism evidence="2 3">
    <name type="scientific">Daphnia pulex</name>
    <name type="common">Water flea</name>
    <dbReference type="NCBI Taxonomy" id="6669"/>
    <lineage>
        <taxon>Eukaryota</taxon>
        <taxon>Metazoa</taxon>
        <taxon>Ecdysozoa</taxon>
        <taxon>Arthropoda</taxon>
        <taxon>Crustacea</taxon>
        <taxon>Branchiopoda</taxon>
        <taxon>Diplostraca</taxon>
        <taxon>Cladocera</taxon>
        <taxon>Anomopoda</taxon>
        <taxon>Daphniidae</taxon>
        <taxon>Daphnia</taxon>
    </lineage>
</organism>
<protein>
    <submittedName>
        <fullName evidence="2">Uncharacterized protein</fullName>
    </submittedName>
</protein>